<feature type="region of interest" description="Disordered" evidence="1">
    <location>
        <begin position="92"/>
        <end position="126"/>
    </location>
</feature>
<dbReference type="OrthoDB" id="8000685at2"/>
<feature type="compositionally biased region" description="Polar residues" evidence="1">
    <location>
        <begin position="92"/>
        <end position="101"/>
    </location>
</feature>
<evidence type="ECO:0000313" key="3">
    <source>
        <dbReference type="Proteomes" id="UP000321258"/>
    </source>
</evidence>
<dbReference type="EMBL" id="BJZT01000044">
    <property type="protein sequence ID" value="GEP01547.1"/>
    <property type="molecule type" value="Genomic_DNA"/>
</dbReference>
<protein>
    <recommendedName>
        <fullName evidence="4">DUF2946 domain-containing protein</fullName>
    </recommendedName>
</protein>
<name>A0A512IV21_9HYPH</name>
<evidence type="ECO:0000313" key="2">
    <source>
        <dbReference type="EMBL" id="GEP01547.1"/>
    </source>
</evidence>
<accession>A0A512IV21</accession>
<comment type="caution">
    <text evidence="2">The sequence shown here is derived from an EMBL/GenBank/DDBJ whole genome shotgun (WGS) entry which is preliminary data.</text>
</comment>
<gene>
    <name evidence="2" type="ORF">MHA02_39340</name>
</gene>
<reference evidence="2 3" key="1">
    <citation type="submission" date="2019-07" db="EMBL/GenBank/DDBJ databases">
        <title>Whole genome shotgun sequence of Methylobacterium haplocladii NBRC 107714.</title>
        <authorList>
            <person name="Hosoyama A."/>
            <person name="Uohara A."/>
            <person name="Ohji S."/>
            <person name="Ichikawa N."/>
        </authorList>
    </citation>
    <scope>NUCLEOTIDE SEQUENCE [LARGE SCALE GENOMIC DNA]</scope>
    <source>
        <strain evidence="2 3">NBRC 107714</strain>
    </source>
</reference>
<proteinExistence type="predicted"/>
<evidence type="ECO:0000256" key="1">
    <source>
        <dbReference type="SAM" id="MobiDB-lite"/>
    </source>
</evidence>
<evidence type="ECO:0008006" key="4">
    <source>
        <dbReference type="Google" id="ProtNLM"/>
    </source>
</evidence>
<dbReference type="Proteomes" id="UP000321258">
    <property type="component" value="Unassembled WGS sequence"/>
</dbReference>
<sequence length="126" mass="13242">MLSARRHRAFGAMTGWWATAARSLALVLALALATPTVCIAEDFAFHQGHQGHDLTELSLVSNAASGTDQAGDPGLTCHVHCGCHIAVGVTVSEQASPQDATRPSYARVSETVSSISPDRLPRPPRA</sequence>
<keyword evidence="3" id="KW-1185">Reference proteome</keyword>
<dbReference type="AlphaFoldDB" id="A0A512IV21"/>
<organism evidence="2 3">
    <name type="scientific">Methylobacterium haplocladii</name>
    <dbReference type="NCBI Taxonomy" id="1176176"/>
    <lineage>
        <taxon>Bacteria</taxon>
        <taxon>Pseudomonadati</taxon>
        <taxon>Pseudomonadota</taxon>
        <taxon>Alphaproteobacteria</taxon>
        <taxon>Hyphomicrobiales</taxon>
        <taxon>Methylobacteriaceae</taxon>
        <taxon>Methylobacterium</taxon>
    </lineage>
</organism>